<feature type="region of interest" description="Disordered" evidence="1">
    <location>
        <begin position="545"/>
        <end position="685"/>
    </location>
</feature>
<dbReference type="AGR" id="WB:WBGene00013242"/>
<evidence type="ECO:0000313" key="3">
    <source>
        <dbReference type="Proteomes" id="UP000001940"/>
    </source>
</evidence>
<dbReference type="SMR" id="Q9U234"/>
<dbReference type="KEGG" id="cel:CELE_Y56A3A.30"/>
<feature type="compositionally biased region" description="Low complexity" evidence="1">
    <location>
        <begin position="30"/>
        <end position="39"/>
    </location>
</feature>
<dbReference type="WormBase" id="Y56A3A.30">
    <property type="protein sequence ID" value="CE22595"/>
    <property type="gene ID" value="WBGene00013242"/>
</dbReference>
<evidence type="ECO:0000313" key="2">
    <source>
        <dbReference type="EMBL" id="CAB60506.1"/>
    </source>
</evidence>
<feature type="compositionally biased region" description="Basic and acidic residues" evidence="1">
    <location>
        <begin position="548"/>
        <end position="562"/>
    </location>
</feature>
<accession>Q9U234</accession>
<feature type="compositionally biased region" description="Basic residues" evidence="1">
    <location>
        <begin position="634"/>
        <end position="643"/>
    </location>
</feature>
<reference evidence="2 3" key="1">
    <citation type="journal article" date="1998" name="Science">
        <title>Genome sequence of the nematode C. elegans: a platform for investigating biology.</title>
        <authorList>
            <consortium name="The C. elegans sequencing consortium"/>
            <person name="Sulson J.E."/>
            <person name="Waterston R."/>
        </authorList>
    </citation>
    <scope>NUCLEOTIDE SEQUENCE [LARGE SCALE GENOMIC DNA]</scope>
    <source>
        <strain evidence="2 3">Bristol N2</strain>
    </source>
</reference>
<proteinExistence type="predicted"/>
<feature type="compositionally biased region" description="Polar residues" evidence="1">
    <location>
        <begin position="194"/>
        <end position="210"/>
    </location>
</feature>
<evidence type="ECO:0000256" key="1">
    <source>
        <dbReference type="SAM" id="MobiDB-lite"/>
    </source>
</evidence>
<dbReference type="PhylomeDB" id="Q9U234"/>
<feature type="compositionally biased region" description="Polar residues" evidence="1">
    <location>
        <begin position="333"/>
        <end position="368"/>
    </location>
</feature>
<feature type="compositionally biased region" description="Polar residues" evidence="1">
    <location>
        <begin position="431"/>
        <end position="460"/>
    </location>
</feature>
<dbReference type="UCSC" id="Y56A3A.30">
    <property type="organism name" value="c. elegans"/>
</dbReference>
<keyword evidence="3" id="KW-1185">Reference proteome</keyword>
<gene>
    <name evidence="2" type="ORF">CELE_Y56A3A.30</name>
    <name evidence="2 4" type="ORF">Y56A3A.30</name>
</gene>
<feature type="region of interest" description="Disordered" evidence="1">
    <location>
        <begin position="1"/>
        <end position="39"/>
    </location>
</feature>
<dbReference type="EMBL" id="BX284603">
    <property type="protein sequence ID" value="CAB60506.1"/>
    <property type="molecule type" value="Genomic_DNA"/>
</dbReference>
<organism evidence="2 3">
    <name type="scientific">Caenorhabditis elegans</name>
    <dbReference type="NCBI Taxonomy" id="6239"/>
    <lineage>
        <taxon>Eukaryota</taxon>
        <taxon>Metazoa</taxon>
        <taxon>Ecdysozoa</taxon>
        <taxon>Nematoda</taxon>
        <taxon>Chromadorea</taxon>
        <taxon>Rhabditida</taxon>
        <taxon>Rhabditina</taxon>
        <taxon>Rhabditomorpha</taxon>
        <taxon>Rhabditoidea</taxon>
        <taxon>Rhabditidae</taxon>
        <taxon>Peloderinae</taxon>
        <taxon>Caenorhabditis</taxon>
    </lineage>
</organism>
<feature type="compositionally biased region" description="Polar residues" evidence="1">
    <location>
        <begin position="394"/>
        <end position="409"/>
    </location>
</feature>
<sequence>MNDEDSEERRHHPKVPRLARQSHPEPPGPSSSTSSTPLFTDPTIHTILDQIGQRLASFSESDVKRIKNYLSTVTVTQEACVLLLLPNKEREKLMFAEIERHILENYEYSMIIHRYVNDVLKHAIETQFVNPDKLDESNDAWKDGLKMISEQKMRSSRYTAARARSQRFAIANDSYFPRPEIVPSTDHPVFASRPSVSTQEVRTGRQQIDQEVSGRKREFHGKLIPITGVVEEPSVRINAELQQSETQQIGDSSDQTDTATPISDIATHQDPENEISPSVTEGSNDIADDAGAGDDFSESTTGAVQPEQQASEHSNSEGVEKSSCAESLKEQPDQSSPAVSNTVSENSNTDSEICSGIDQNPNSDNLESTIDVGEPLRNTSDQPSPDPCSDVQIGVNSTTKQSTDPSVNVQLGHKSSDQPSTDPSAHAQLEDNCTIQPSTDPSSNDQLGDNTSDQNSTDPSSDVPMEDPGESGSAASTPPPDWDVAEVPIPQCSGHSDGNIGGTNEVTPPEQEAQVLAPRRSERSRIKNIWLSRDEVERLRYEFVPPPSRKDIPKCTAKKPEAEIPNVEPESSSTVESQRDEDQAVASASSVAEPLEEATTTSVPEPTEFQLSRDIYSTVKPTDEAHSPPIQAQPKKKATPRRKKADDVETVVADGTATIPKPKRKRPPRKKPEPKPNIVFETTPNPPTESFAANNNFQQFQFQNQPGSWTYNNGFGNGYGYGGGTTGYMDNLVGRGFDTVSQQPGFQNQGYEFTGLPANNSNNFPFL</sequence>
<feature type="compositionally biased region" description="Polar residues" evidence="1">
    <location>
        <begin position="298"/>
        <end position="313"/>
    </location>
</feature>
<dbReference type="RefSeq" id="NP_499562.1">
    <property type="nucleotide sequence ID" value="NM_067161.4"/>
</dbReference>
<evidence type="ECO:0000313" key="4">
    <source>
        <dbReference type="WormBase" id="Y56A3A.30"/>
    </source>
</evidence>
<name>Q9U234_CAEEL</name>
<dbReference type="GeneID" id="176634"/>
<feature type="region of interest" description="Disordered" evidence="1">
    <location>
        <begin position="243"/>
        <end position="522"/>
    </location>
</feature>
<dbReference type="FunCoup" id="Q9U234">
    <property type="interactions" value="3"/>
</dbReference>
<dbReference type="Proteomes" id="UP000001940">
    <property type="component" value="Chromosome III"/>
</dbReference>
<dbReference type="HOGENOM" id="CLU_364186_0_0_1"/>
<dbReference type="PaxDb" id="6239-Y56A3A.30"/>
<protein>
    <submittedName>
        <fullName evidence="2">SP-RING-type domain-containing protein</fullName>
    </submittedName>
</protein>
<feature type="region of interest" description="Disordered" evidence="1">
    <location>
        <begin position="185"/>
        <end position="211"/>
    </location>
</feature>
<dbReference type="InParanoid" id="Q9U234"/>
<dbReference type="Bgee" id="WBGene00013242">
    <property type="expression patterns" value="Expressed in larva and 3 other cell types or tissues"/>
</dbReference>
<feature type="compositionally biased region" description="Acidic residues" evidence="1">
    <location>
        <begin position="286"/>
        <end position="297"/>
    </location>
</feature>
<dbReference type="CTD" id="176634"/>
<feature type="compositionally biased region" description="Polar residues" evidence="1">
    <location>
        <begin position="243"/>
        <end position="261"/>
    </location>
</feature>
<dbReference type="AlphaFoldDB" id="Q9U234"/>